<keyword evidence="3" id="KW-1185">Reference proteome</keyword>
<proteinExistence type="predicted"/>
<evidence type="ECO:0000313" key="2">
    <source>
        <dbReference type="EMBL" id="KJH53121.1"/>
    </source>
</evidence>
<dbReference type="Proteomes" id="UP000053766">
    <property type="component" value="Unassembled WGS sequence"/>
</dbReference>
<organism evidence="2 3">
    <name type="scientific">Dictyocaulus viviparus</name>
    <name type="common">Bovine lungworm</name>
    <dbReference type="NCBI Taxonomy" id="29172"/>
    <lineage>
        <taxon>Eukaryota</taxon>
        <taxon>Metazoa</taxon>
        <taxon>Ecdysozoa</taxon>
        <taxon>Nematoda</taxon>
        <taxon>Chromadorea</taxon>
        <taxon>Rhabditida</taxon>
        <taxon>Rhabditina</taxon>
        <taxon>Rhabditomorpha</taxon>
        <taxon>Strongyloidea</taxon>
        <taxon>Metastrongylidae</taxon>
        <taxon>Dictyocaulus</taxon>
    </lineage>
</organism>
<gene>
    <name evidence="2" type="ORF">DICVIV_00619</name>
</gene>
<reference evidence="2 3" key="1">
    <citation type="submission" date="2013-11" db="EMBL/GenBank/DDBJ databases">
        <title>Draft genome of the bovine lungworm Dictyocaulus viviparus.</title>
        <authorList>
            <person name="Mitreva M."/>
        </authorList>
    </citation>
    <scope>NUCLEOTIDE SEQUENCE [LARGE SCALE GENOMIC DNA]</scope>
    <source>
        <strain evidence="2 3">HannoverDv2000</strain>
    </source>
</reference>
<dbReference type="AlphaFoldDB" id="A0A0D8YEP7"/>
<feature type="domain" description="BAR" evidence="1">
    <location>
        <begin position="15"/>
        <end position="223"/>
    </location>
</feature>
<protein>
    <recommendedName>
        <fullName evidence="1">BAR domain-containing protein</fullName>
    </recommendedName>
</protein>
<evidence type="ECO:0000313" key="3">
    <source>
        <dbReference type="Proteomes" id="UP000053766"/>
    </source>
</evidence>
<dbReference type="GO" id="GO:0005737">
    <property type="term" value="C:cytoplasm"/>
    <property type="evidence" value="ECO:0007669"/>
    <property type="project" value="InterPro"/>
</dbReference>
<dbReference type="Pfam" id="PF03114">
    <property type="entry name" value="BAR"/>
    <property type="match status" value="1"/>
</dbReference>
<dbReference type="InterPro" id="IPR004148">
    <property type="entry name" value="BAR_dom"/>
</dbReference>
<dbReference type="OrthoDB" id="5835493at2759"/>
<evidence type="ECO:0000259" key="1">
    <source>
        <dbReference type="Pfam" id="PF03114"/>
    </source>
</evidence>
<sequence>MSEGFNFRRKFLLKIHEKVGNVEETQMTPEFNNNMQNYETYHDSVTTLVELLEAVNQPDPVVLATGRVDCPKDEDPYDKLRKALEEFQEFIQEDKVGKVARICTKLENAAKTRREYQIKKRACIRHLRRFGSLEYKTLMDNREEFNRARSNMDMAKHDVKQAKTTEQIERRAVLYQQQVEIFDEKCNKLMKLLEELPTIKASHSKDLTELTQCSREYHLAMSEIFK</sequence>
<name>A0A0D8YEP7_DICVI</name>
<reference evidence="3" key="2">
    <citation type="journal article" date="2016" name="Sci. Rep.">
        <title>Dictyocaulus viviparus genome, variome and transcriptome elucidate lungworm biology and support future intervention.</title>
        <authorList>
            <person name="McNulty S.N."/>
            <person name="Strube C."/>
            <person name="Rosa B.A."/>
            <person name="Martin J.C."/>
            <person name="Tyagi R."/>
            <person name="Choi Y.J."/>
            <person name="Wang Q."/>
            <person name="Hallsworth Pepin K."/>
            <person name="Zhang X."/>
            <person name="Ozersky P."/>
            <person name="Wilson R.K."/>
            <person name="Sternberg P.W."/>
            <person name="Gasser R.B."/>
            <person name="Mitreva M."/>
        </authorList>
    </citation>
    <scope>NUCLEOTIDE SEQUENCE [LARGE SCALE GENOMIC DNA]</scope>
    <source>
        <strain evidence="3">HannoverDv2000</strain>
    </source>
</reference>
<dbReference type="SUPFAM" id="SSF103657">
    <property type="entry name" value="BAR/IMD domain-like"/>
    <property type="match status" value="1"/>
</dbReference>
<dbReference type="Gene3D" id="1.20.1270.60">
    <property type="entry name" value="Arfaptin homology (AH) domain/BAR domain"/>
    <property type="match status" value="1"/>
</dbReference>
<dbReference type="EMBL" id="KN716155">
    <property type="protein sequence ID" value="KJH53121.1"/>
    <property type="molecule type" value="Genomic_DNA"/>
</dbReference>
<dbReference type="InterPro" id="IPR027267">
    <property type="entry name" value="AH/BAR_dom_sf"/>
</dbReference>
<accession>A0A0D8YEP7</accession>